<organism evidence="1 2">
    <name type="scientific">Actinomadura vinacea</name>
    <dbReference type="NCBI Taxonomy" id="115336"/>
    <lineage>
        <taxon>Bacteria</taxon>
        <taxon>Bacillati</taxon>
        <taxon>Actinomycetota</taxon>
        <taxon>Actinomycetes</taxon>
        <taxon>Streptosporangiales</taxon>
        <taxon>Thermomonosporaceae</taxon>
        <taxon>Actinomadura</taxon>
    </lineage>
</organism>
<proteinExistence type="predicted"/>
<keyword evidence="2" id="KW-1185">Reference proteome</keyword>
<reference evidence="1 2" key="1">
    <citation type="journal article" date="2019" name="Int. J. Syst. Evol. Microbiol.">
        <title>The Global Catalogue of Microorganisms (GCM) 10K type strain sequencing project: providing services to taxonomists for standard genome sequencing and annotation.</title>
        <authorList>
            <consortium name="The Broad Institute Genomics Platform"/>
            <consortium name="The Broad Institute Genome Sequencing Center for Infectious Disease"/>
            <person name="Wu L."/>
            <person name="Ma J."/>
        </authorList>
    </citation>
    <scope>NUCLEOTIDE SEQUENCE [LARGE SCALE GENOMIC DNA]</scope>
    <source>
        <strain evidence="1 2">JCM 3325</strain>
    </source>
</reference>
<protein>
    <recommendedName>
        <fullName evidence="3">MaoC-like domain-containing protein</fullName>
    </recommendedName>
</protein>
<dbReference type="SUPFAM" id="SSF54637">
    <property type="entry name" value="Thioesterase/thiol ester dehydrase-isomerase"/>
    <property type="match status" value="1"/>
</dbReference>
<gene>
    <name evidence="1" type="ORF">GCM10010191_94990</name>
</gene>
<evidence type="ECO:0000313" key="2">
    <source>
        <dbReference type="Proteomes" id="UP001501231"/>
    </source>
</evidence>
<dbReference type="Gene3D" id="3.10.129.10">
    <property type="entry name" value="Hotdog Thioesterase"/>
    <property type="match status" value="1"/>
</dbReference>
<sequence length="57" mass="6273">MRFTAPVFFGDTLTVRYTTERVDPGEGKVYSAVRVTNQDGAVCLAATHVLKMIEGPR</sequence>
<name>A0ABN3KGZ8_9ACTN</name>
<dbReference type="EMBL" id="BAAARW010000050">
    <property type="protein sequence ID" value="GAA2459707.1"/>
    <property type="molecule type" value="Genomic_DNA"/>
</dbReference>
<evidence type="ECO:0008006" key="3">
    <source>
        <dbReference type="Google" id="ProtNLM"/>
    </source>
</evidence>
<evidence type="ECO:0000313" key="1">
    <source>
        <dbReference type="EMBL" id="GAA2459707.1"/>
    </source>
</evidence>
<dbReference type="InterPro" id="IPR029069">
    <property type="entry name" value="HotDog_dom_sf"/>
</dbReference>
<dbReference type="Proteomes" id="UP001501231">
    <property type="component" value="Unassembled WGS sequence"/>
</dbReference>
<accession>A0ABN3KGZ8</accession>
<comment type="caution">
    <text evidence="1">The sequence shown here is derived from an EMBL/GenBank/DDBJ whole genome shotgun (WGS) entry which is preliminary data.</text>
</comment>